<reference evidence="2" key="2">
    <citation type="submission" date="2023-05" db="EMBL/GenBank/DDBJ databases">
        <authorList>
            <person name="Schelkunov M.I."/>
        </authorList>
    </citation>
    <scope>NUCLEOTIDE SEQUENCE</scope>
    <source>
        <strain evidence="2">Hsosn_3</strain>
        <tissue evidence="2">Leaf</tissue>
    </source>
</reference>
<comment type="caution">
    <text evidence="2">The sequence shown here is derived from an EMBL/GenBank/DDBJ whole genome shotgun (WGS) entry which is preliminary data.</text>
</comment>
<evidence type="ECO:0000313" key="3">
    <source>
        <dbReference type="Proteomes" id="UP001237642"/>
    </source>
</evidence>
<feature type="compositionally biased region" description="Basic and acidic residues" evidence="1">
    <location>
        <begin position="45"/>
        <end position="66"/>
    </location>
</feature>
<dbReference type="EMBL" id="JAUIZM010000005">
    <property type="protein sequence ID" value="KAK1384324.1"/>
    <property type="molecule type" value="Genomic_DNA"/>
</dbReference>
<gene>
    <name evidence="2" type="ORF">POM88_022059</name>
</gene>
<dbReference type="Proteomes" id="UP001237642">
    <property type="component" value="Unassembled WGS sequence"/>
</dbReference>
<dbReference type="AlphaFoldDB" id="A0AAD8IEL6"/>
<organism evidence="2 3">
    <name type="scientific">Heracleum sosnowskyi</name>
    <dbReference type="NCBI Taxonomy" id="360622"/>
    <lineage>
        <taxon>Eukaryota</taxon>
        <taxon>Viridiplantae</taxon>
        <taxon>Streptophyta</taxon>
        <taxon>Embryophyta</taxon>
        <taxon>Tracheophyta</taxon>
        <taxon>Spermatophyta</taxon>
        <taxon>Magnoliopsida</taxon>
        <taxon>eudicotyledons</taxon>
        <taxon>Gunneridae</taxon>
        <taxon>Pentapetalae</taxon>
        <taxon>asterids</taxon>
        <taxon>campanulids</taxon>
        <taxon>Apiales</taxon>
        <taxon>Apiaceae</taxon>
        <taxon>Apioideae</taxon>
        <taxon>apioid superclade</taxon>
        <taxon>Tordylieae</taxon>
        <taxon>Tordyliinae</taxon>
        <taxon>Heracleum</taxon>
    </lineage>
</organism>
<reference evidence="2" key="1">
    <citation type="submission" date="2023-02" db="EMBL/GenBank/DDBJ databases">
        <title>Genome of toxic invasive species Heracleum sosnowskyi carries increased number of genes despite the absence of recent whole-genome duplications.</title>
        <authorList>
            <person name="Schelkunov M."/>
            <person name="Shtratnikova V."/>
            <person name="Makarenko M."/>
            <person name="Klepikova A."/>
            <person name="Omelchenko D."/>
            <person name="Novikova G."/>
            <person name="Obukhova E."/>
            <person name="Bogdanov V."/>
            <person name="Penin A."/>
            <person name="Logacheva M."/>
        </authorList>
    </citation>
    <scope>NUCLEOTIDE SEQUENCE</scope>
    <source>
        <strain evidence="2">Hsosn_3</strain>
        <tissue evidence="2">Leaf</tissue>
    </source>
</reference>
<accession>A0AAD8IEL6</accession>
<evidence type="ECO:0000256" key="1">
    <source>
        <dbReference type="SAM" id="MobiDB-lite"/>
    </source>
</evidence>
<feature type="region of interest" description="Disordered" evidence="1">
    <location>
        <begin position="45"/>
        <end position="77"/>
    </location>
</feature>
<name>A0AAD8IEL6_9APIA</name>
<sequence length="293" mass="33814">MIDSKKVLRKKGGDQEDFSTLDEYRSYLISTFTCLQEKYPVSEERDVFMPEEKPPVQDSPFRENSKKSHTPVAKTPNSEQQHLMLDAGEFHCQMFWLLNDSVPPSLLDLGLENHPDAERPNYYQRQTKNKELLQNFPLSSLNSSLENAVDEFFNTQECKEAVCGPDEEMLLFPDTSKSVEIDDITTMKYLIKFKLNVGPLPFSADDPEPTETQLDCLHAYIEAHLTPWGRHISGFCLRSKLLKLRNMYKNLVAGQRVKPHAQQGFSMHVHKFMVDLLKRTWEQDQEDGANLGR</sequence>
<evidence type="ECO:0000313" key="2">
    <source>
        <dbReference type="EMBL" id="KAK1384324.1"/>
    </source>
</evidence>
<proteinExistence type="predicted"/>
<protein>
    <submittedName>
        <fullName evidence="2">Uncharacterized protein</fullName>
    </submittedName>
</protein>
<keyword evidence="3" id="KW-1185">Reference proteome</keyword>